<dbReference type="SUPFAM" id="SSF51679">
    <property type="entry name" value="Bacterial luciferase-like"/>
    <property type="match status" value="1"/>
</dbReference>
<name>A0A6J6BJQ2_9ZZZZ</name>
<dbReference type="InterPro" id="IPR036661">
    <property type="entry name" value="Luciferase-like_sf"/>
</dbReference>
<sequence length="321" mass="35524">MNMLRFDLRLPDFSTVTRADQYHACLDMCRWADRVGMSGVILSEHHGAPDGYLPSPMIMASAIAATTTRLPITISAMLLPMHDPVRLAEQIVVADQLARGRIMLILGTGYRQEEFDMMDMKFSDRLEVLEHHVAALKKLFTGEHVEIDGRRLRVTPAPFSPGGPMMMLGGSGEKAARLAARLGIGFAAADSNPMIADWYNDECAKLGFTGGFVAVPEKLGFIHVSDDPERDWDIIGRHALWDAQSYAAWQRPRQSSAVTVKGALTIDDIRQSGVYRVLTVDEAIVLAKSGRLLLHPLMGGMTPEFAWESLERIEHRVLTAV</sequence>
<dbReference type="AlphaFoldDB" id="A0A6J6BJQ2"/>
<dbReference type="PANTHER" id="PTHR30137">
    <property type="entry name" value="LUCIFERASE-LIKE MONOOXYGENASE"/>
    <property type="match status" value="1"/>
</dbReference>
<dbReference type="GO" id="GO:0016705">
    <property type="term" value="F:oxidoreductase activity, acting on paired donors, with incorporation or reduction of molecular oxygen"/>
    <property type="evidence" value="ECO:0007669"/>
    <property type="project" value="InterPro"/>
</dbReference>
<accession>A0A6J6BJQ2</accession>
<evidence type="ECO:0000259" key="1">
    <source>
        <dbReference type="Pfam" id="PF00296"/>
    </source>
</evidence>
<dbReference type="PANTHER" id="PTHR30137:SF6">
    <property type="entry name" value="LUCIFERASE-LIKE MONOOXYGENASE"/>
    <property type="match status" value="1"/>
</dbReference>
<proteinExistence type="predicted"/>
<dbReference type="EMBL" id="CAEZSL010000040">
    <property type="protein sequence ID" value="CAB4538428.1"/>
    <property type="molecule type" value="Genomic_DNA"/>
</dbReference>
<feature type="domain" description="Luciferase-like" evidence="1">
    <location>
        <begin position="19"/>
        <end position="241"/>
    </location>
</feature>
<gene>
    <name evidence="2" type="ORF">UFOPK1421_00504</name>
</gene>
<evidence type="ECO:0000313" key="2">
    <source>
        <dbReference type="EMBL" id="CAB4538428.1"/>
    </source>
</evidence>
<dbReference type="InterPro" id="IPR011251">
    <property type="entry name" value="Luciferase-like_dom"/>
</dbReference>
<dbReference type="GO" id="GO:0005829">
    <property type="term" value="C:cytosol"/>
    <property type="evidence" value="ECO:0007669"/>
    <property type="project" value="TreeGrafter"/>
</dbReference>
<dbReference type="InterPro" id="IPR050766">
    <property type="entry name" value="Bact_Lucif_Oxidored"/>
</dbReference>
<dbReference type="Pfam" id="PF00296">
    <property type="entry name" value="Bac_luciferase"/>
    <property type="match status" value="1"/>
</dbReference>
<reference evidence="2" key="1">
    <citation type="submission" date="2020-05" db="EMBL/GenBank/DDBJ databases">
        <authorList>
            <person name="Chiriac C."/>
            <person name="Salcher M."/>
            <person name="Ghai R."/>
            <person name="Kavagutti S V."/>
        </authorList>
    </citation>
    <scope>NUCLEOTIDE SEQUENCE</scope>
</reference>
<protein>
    <submittedName>
        <fullName evidence="2">Unannotated protein</fullName>
    </submittedName>
</protein>
<dbReference type="Gene3D" id="3.20.20.30">
    <property type="entry name" value="Luciferase-like domain"/>
    <property type="match status" value="1"/>
</dbReference>
<organism evidence="2">
    <name type="scientific">freshwater metagenome</name>
    <dbReference type="NCBI Taxonomy" id="449393"/>
    <lineage>
        <taxon>unclassified sequences</taxon>
        <taxon>metagenomes</taxon>
        <taxon>ecological metagenomes</taxon>
    </lineage>
</organism>